<feature type="chain" id="PRO_5041294007" description="Lipoprotein" evidence="2">
    <location>
        <begin position="20"/>
        <end position="229"/>
    </location>
</feature>
<name>A0AA46TEJ0_9ACTN</name>
<feature type="signal peptide" evidence="2">
    <location>
        <begin position="1"/>
        <end position="19"/>
    </location>
</feature>
<gene>
    <name evidence="3" type="ORF">L0C25_14440</name>
</gene>
<evidence type="ECO:0008006" key="5">
    <source>
        <dbReference type="Google" id="ProtNLM"/>
    </source>
</evidence>
<evidence type="ECO:0000256" key="1">
    <source>
        <dbReference type="SAM" id="MobiDB-lite"/>
    </source>
</evidence>
<keyword evidence="2" id="KW-0732">Signal</keyword>
<keyword evidence="4" id="KW-1185">Reference proteome</keyword>
<evidence type="ECO:0000313" key="4">
    <source>
        <dbReference type="Proteomes" id="UP001164390"/>
    </source>
</evidence>
<organism evidence="3 4">
    <name type="scientific">Solicola gregarius</name>
    <dbReference type="NCBI Taxonomy" id="2908642"/>
    <lineage>
        <taxon>Bacteria</taxon>
        <taxon>Bacillati</taxon>
        <taxon>Actinomycetota</taxon>
        <taxon>Actinomycetes</taxon>
        <taxon>Propionibacteriales</taxon>
        <taxon>Nocardioidaceae</taxon>
        <taxon>Solicola</taxon>
    </lineage>
</organism>
<dbReference type="Proteomes" id="UP001164390">
    <property type="component" value="Chromosome"/>
</dbReference>
<dbReference type="PROSITE" id="PS51257">
    <property type="entry name" value="PROKAR_LIPOPROTEIN"/>
    <property type="match status" value="1"/>
</dbReference>
<reference evidence="3" key="1">
    <citation type="submission" date="2022-01" db="EMBL/GenBank/DDBJ databases">
        <title>Nocardioidaceae gen. sp. A5X3R13.</title>
        <authorList>
            <person name="Lopez Marin M.A."/>
            <person name="Uhlik O."/>
        </authorList>
    </citation>
    <scope>NUCLEOTIDE SEQUENCE</scope>
    <source>
        <strain evidence="3">A5X3R13</strain>
    </source>
</reference>
<dbReference type="AlphaFoldDB" id="A0AA46TEJ0"/>
<evidence type="ECO:0000313" key="3">
    <source>
        <dbReference type="EMBL" id="UYM03738.1"/>
    </source>
</evidence>
<proteinExistence type="predicted"/>
<feature type="region of interest" description="Disordered" evidence="1">
    <location>
        <begin position="86"/>
        <end position="114"/>
    </location>
</feature>
<dbReference type="EMBL" id="CP094970">
    <property type="protein sequence ID" value="UYM03738.1"/>
    <property type="molecule type" value="Genomic_DNA"/>
</dbReference>
<sequence>MRRVVTGIATCALLTVATACTSGSDTDASDTPTKHVAVEPDEVVRHEAASGTPISFGIEVPDGAVQVGPLIRQRRVDVESVIDAADGRANAFTDEHDDETNPETRDPEEPTPPDFTTAMLRVDDDPSEVVHATISELADALEGSEIDADHWRDYCAVDNGVYVGCRLAARGTTDDDEHVAVELTVYPGDHGSRLAAAGSLLRPVMVLTLEQVAKPADHGDGEPPRLTGA</sequence>
<accession>A0AA46TEJ0</accession>
<dbReference type="KEGG" id="sgrg:L0C25_14440"/>
<evidence type="ECO:0000256" key="2">
    <source>
        <dbReference type="SAM" id="SignalP"/>
    </source>
</evidence>
<protein>
    <recommendedName>
        <fullName evidence="5">Lipoprotein</fullName>
    </recommendedName>
</protein>
<dbReference type="RefSeq" id="WP_271632378.1">
    <property type="nucleotide sequence ID" value="NZ_CP094970.1"/>
</dbReference>